<organism evidence="1">
    <name type="scientific">Brassica cretica</name>
    <name type="common">Mustard</name>
    <dbReference type="NCBI Taxonomy" id="69181"/>
    <lineage>
        <taxon>Eukaryota</taxon>
        <taxon>Viridiplantae</taxon>
        <taxon>Streptophyta</taxon>
        <taxon>Embryophyta</taxon>
        <taxon>Tracheophyta</taxon>
        <taxon>Spermatophyta</taxon>
        <taxon>Magnoliopsida</taxon>
        <taxon>eudicotyledons</taxon>
        <taxon>Gunneridae</taxon>
        <taxon>Pentapetalae</taxon>
        <taxon>rosids</taxon>
        <taxon>malvids</taxon>
        <taxon>Brassicales</taxon>
        <taxon>Brassicaceae</taxon>
        <taxon>Brassiceae</taxon>
        <taxon>Brassica</taxon>
    </lineage>
</organism>
<reference evidence="1" key="1">
    <citation type="submission" date="2019-12" db="EMBL/GenBank/DDBJ databases">
        <title>Genome sequencing and annotation of Brassica cretica.</title>
        <authorList>
            <person name="Studholme D.J."/>
            <person name="Sarris P.F."/>
        </authorList>
    </citation>
    <scope>NUCLEOTIDE SEQUENCE</scope>
    <source>
        <strain evidence="1">PFS-102/07</strain>
        <tissue evidence="1">Leaf</tissue>
    </source>
</reference>
<proteinExistence type="predicted"/>
<dbReference type="EMBL" id="QGKY02000094">
    <property type="protein sequence ID" value="KAF2601774.1"/>
    <property type="molecule type" value="Genomic_DNA"/>
</dbReference>
<sequence length="101" mass="11301">MNSYLPAGPDTCLSILASCDRYSQRKASTFIYARIESFELAFQCRWFELNQHHVAEVMPVLLKSGQSVSQEEAVEDEGLSIDGAPLVSIDGDARIWVKHIL</sequence>
<evidence type="ECO:0000313" key="1">
    <source>
        <dbReference type="EMBL" id="KAF2601774.1"/>
    </source>
</evidence>
<dbReference type="AlphaFoldDB" id="A0A8S9L372"/>
<protein>
    <submittedName>
        <fullName evidence="1">Uncharacterized protein</fullName>
    </submittedName>
</protein>
<name>A0A8S9L372_BRACR</name>
<comment type="caution">
    <text evidence="1">The sequence shown here is derived from an EMBL/GenBank/DDBJ whole genome shotgun (WGS) entry which is preliminary data.</text>
</comment>
<gene>
    <name evidence="1" type="ORF">F2Q70_00026238</name>
</gene>
<accession>A0A8S9L372</accession>